<dbReference type="InterPro" id="IPR002758">
    <property type="entry name" value="Cation_antiport_E"/>
</dbReference>
<dbReference type="EMBL" id="CP014855">
    <property type="protein sequence ID" value="ASJ00940.1"/>
    <property type="molecule type" value="Genomic_DNA"/>
</dbReference>
<reference evidence="7 8" key="1">
    <citation type="submission" date="2016-03" db="EMBL/GenBank/DDBJ databases">
        <title>Complete genome sequence of Thermococcus gorgonarius.</title>
        <authorList>
            <person name="Oger P.M."/>
        </authorList>
    </citation>
    <scope>NUCLEOTIDE SEQUENCE [LARGE SCALE GENOMIC DNA]</scope>
    <source>
        <strain evidence="7 8">W-12</strain>
    </source>
</reference>
<dbReference type="PANTHER" id="PTHR34584:SF1">
    <property type="entry name" value="NA(+)_H(+) ANTIPORTER SUBUNIT E1"/>
    <property type="match status" value="1"/>
</dbReference>
<evidence type="ECO:0000256" key="5">
    <source>
        <dbReference type="ARBA" id="ARBA00023136"/>
    </source>
</evidence>
<gene>
    <name evidence="7" type="ORF">A3K92_05315</name>
</gene>
<sequence>MEEASNVSRYLYTLIVLFLIWLALTASLDPQELTFGLILSAIVAAITYPIFTTRGLANLHPKRVTYAIAYVPYFLWAMIMANLDVAYRVLHPKKPIRPGVVHCKTVLKTNPGKLSLANSITLTPGTITLDVDGDDYFIHWIWVPDEVLSAKSEEEHVERASENITRPFEKFLKVIFG</sequence>
<dbReference type="RefSeq" id="WP_088885276.1">
    <property type="nucleotide sequence ID" value="NZ_CP014855.1"/>
</dbReference>
<dbReference type="GO" id="GO:0005886">
    <property type="term" value="C:plasma membrane"/>
    <property type="evidence" value="ECO:0007669"/>
    <property type="project" value="UniProtKB-SubCell"/>
</dbReference>
<dbReference type="PANTHER" id="PTHR34584">
    <property type="entry name" value="NA(+)/H(+) ANTIPORTER SUBUNIT E1"/>
    <property type="match status" value="1"/>
</dbReference>
<keyword evidence="8" id="KW-1185">Reference proteome</keyword>
<evidence type="ECO:0000256" key="4">
    <source>
        <dbReference type="ARBA" id="ARBA00022989"/>
    </source>
</evidence>
<comment type="subcellular location">
    <subcellularLocation>
        <location evidence="1">Cell membrane</location>
        <topology evidence="1">Multi-pass membrane protein</topology>
    </subcellularLocation>
</comment>
<evidence type="ECO:0000313" key="8">
    <source>
        <dbReference type="Proteomes" id="UP000250134"/>
    </source>
</evidence>
<proteinExistence type="predicted"/>
<dbReference type="PIRSF" id="PIRSF019239">
    <property type="entry name" value="MrpE"/>
    <property type="match status" value="1"/>
</dbReference>
<keyword evidence="5 6" id="KW-0472">Membrane</keyword>
<evidence type="ECO:0000256" key="1">
    <source>
        <dbReference type="ARBA" id="ARBA00004651"/>
    </source>
</evidence>
<dbReference type="KEGG" id="tgg:A3K92_05315"/>
<evidence type="ECO:0000256" key="6">
    <source>
        <dbReference type="SAM" id="Phobius"/>
    </source>
</evidence>
<feature type="transmembrane region" description="Helical" evidence="6">
    <location>
        <begin position="33"/>
        <end position="52"/>
    </location>
</feature>
<keyword evidence="4 6" id="KW-1133">Transmembrane helix</keyword>
<dbReference type="Pfam" id="PF01899">
    <property type="entry name" value="MNHE"/>
    <property type="match status" value="1"/>
</dbReference>
<dbReference type="GO" id="GO:0008324">
    <property type="term" value="F:monoatomic cation transmembrane transporter activity"/>
    <property type="evidence" value="ECO:0007669"/>
    <property type="project" value="InterPro"/>
</dbReference>
<organism evidence="7 8">
    <name type="scientific">Thermococcus gorgonarius</name>
    <dbReference type="NCBI Taxonomy" id="71997"/>
    <lineage>
        <taxon>Archaea</taxon>
        <taxon>Methanobacteriati</taxon>
        <taxon>Methanobacteriota</taxon>
        <taxon>Thermococci</taxon>
        <taxon>Thermococcales</taxon>
        <taxon>Thermococcaceae</taxon>
        <taxon>Thermococcus</taxon>
    </lineage>
</organism>
<keyword evidence="2" id="KW-1003">Cell membrane</keyword>
<accession>A0A2Z2M4M0</accession>
<protein>
    <submittedName>
        <fullName evidence="7">Cation:proton antiporter</fullName>
    </submittedName>
</protein>
<dbReference type="GeneID" id="33331948"/>
<evidence type="ECO:0000256" key="3">
    <source>
        <dbReference type="ARBA" id="ARBA00022692"/>
    </source>
</evidence>
<feature type="transmembrane region" description="Helical" evidence="6">
    <location>
        <begin position="7"/>
        <end position="27"/>
    </location>
</feature>
<evidence type="ECO:0000313" key="7">
    <source>
        <dbReference type="EMBL" id="ASJ00940.1"/>
    </source>
</evidence>
<dbReference type="Proteomes" id="UP000250134">
    <property type="component" value="Chromosome"/>
</dbReference>
<name>A0A2Z2M4M0_THEGO</name>
<keyword evidence="3 6" id="KW-0812">Transmembrane</keyword>
<feature type="transmembrane region" description="Helical" evidence="6">
    <location>
        <begin position="64"/>
        <end position="83"/>
    </location>
</feature>
<dbReference type="AlphaFoldDB" id="A0A2Z2M4M0"/>
<evidence type="ECO:0000256" key="2">
    <source>
        <dbReference type="ARBA" id="ARBA00022475"/>
    </source>
</evidence>
<dbReference type="OrthoDB" id="85180at2157"/>